<dbReference type="PANTHER" id="PTHR43099:SF5">
    <property type="entry name" value="HLYC_CORC FAMILY TRANSPORTER"/>
    <property type="match status" value="1"/>
</dbReference>
<dbReference type="Pfam" id="PF00571">
    <property type="entry name" value="CBS"/>
    <property type="match status" value="2"/>
</dbReference>
<evidence type="ECO:0000259" key="12">
    <source>
        <dbReference type="PROSITE" id="PS51371"/>
    </source>
</evidence>
<evidence type="ECO:0000313" key="14">
    <source>
        <dbReference type="EMBL" id="AXV07787.1"/>
    </source>
</evidence>
<dbReference type="AlphaFoldDB" id="A0A346XZZ0"/>
<keyword evidence="4 10" id="KW-0812">Transmembrane</keyword>
<feature type="transmembrane region" description="Helical" evidence="11">
    <location>
        <begin position="58"/>
        <end position="78"/>
    </location>
</feature>
<protein>
    <submittedName>
        <fullName evidence="14">Magnesium and cobalt efflux protein CorC</fullName>
    </submittedName>
</protein>
<dbReference type="InterPro" id="IPR016169">
    <property type="entry name" value="FAD-bd_PCMH_sub2"/>
</dbReference>
<feature type="domain" description="CBS" evidence="12">
    <location>
        <begin position="222"/>
        <end position="281"/>
    </location>
</feature>
<proteinExistence type="inferred from homology"/>
<keyword evidence="8 10" id="KW-0472">Membrane</keyword>
<dbReference type="InterPro" id="IPR046342">
    <property type="entry name" value="CBS_dom_sf"/>
</dbReference>
<organism evidence="14 15">
    <name type="scientific">Euzebya pacifica</name>
    <dbReference type="NCBI Taxonomy" id="1608957"/>
    <lineage>
        <taxon>Bacteria</taxon>
        <taxon>Bacillati</taxon>
        <taxon>Actinomycetota</taxon>
        <taxon>Nitriliruptoria</taxon>
        <taxon>Euzebyales</taxon>
    </lineage>
</organism>
<evidence type="ECO:0000256" key="4">
    <source>
        <dbReference type="ARBA" id="ARBA00022692"/>
    </source>
</evidence>
<evidence type="ECO:0000256" key="11">
    <source>
        <dbReference type="SAM" id="Phobius"/>
    </source>
</evidence>
<dbReference type="InterPro" id="IPR000644">
    <property type="entry name" value="CBS_dom"/>
</dbReference>
<evidence type="ECO:0000259" key="13">
    <source>
        <dbReference type="PROSITE" id="PS51846"/>
    </source>
</evidence>
<evidence type="ECO:0000256" key="1">
    <source>
        <dbReference type="ARBA" id="ARBA00004651"/>
    </source>
</evidence>
<dbReference type="InterPro" id="IPR036318">
    <property type="entry name" value="FAD-bd_PCMH-like_sf"/>
</dbReference>
<evidence type="ECO:0000256" key="6">
    <source>
        <dbReference type="ARBA" id="ARBA00022989"/>
    </source>
</evidence>
<evidence type="ECO:0000256" key="10">
    <source>
        <dbReference type="PROSITE-ProRule" id="PRU01193"/>
    </source>
</evidence>
<keyword evidence="3" id="KW-1003">Cell membrane</keyword>
<dbReference type="KEGG" id="euz:DVS28_a3111"/>
<comment type="subcellular location">
    <subcellularLocation>
        <location evidence="1">Cell membrane</location>
        <topology evidence="1">Multi-pass membrane protein</topology>
    </subcellularLocation>
</comment>
<evidence type="ECO:0000313" key="15">
    <source>
        <dbReference type="Proteomes" id="UP000264006"/>
    </source>
</evidence>
<dbReference type="Gene3D" id="3.10.580.10">
    <property type="entry name" value="CBS-domain"/>
    <property type="match status" value="1"/>
</dbReference>
<keyword evidence="6 10" id="KW-1133">Transmembrane helix</keyword>
<dbReference type="SMART" id="SM00116">
    <property type="entry name" value="CBS"/>
    <property type="match status" value="2"/>
</dbReference>
<dbReference type="GO" id="GO:0050660">
    <property type="term" value="F:flavin adenine dinucleotide binding"/>
    <property type="evidence" value="ECO:0007669"/>
    <property type="project" value="InterPro"/>
</dbReference>
<evidence type="ECO:0000256" key="7">
    <source>
        <dbReference type="ARBA" id="ARBA00023122"/>
    </source>
</evidence>
<dbReference type="SUPFAM" id="SSF54631">
    <property type="entry name" value="CBS-domain pair"/>
    <property type="match status" value="1"/>
</dbReference>
<evidence type="ECO:0000256" key="5">
    <source>
        <dbReference type="ARBA" id="ARBA00022737"/>
    </source>
</evidence>
<dbReference type="SMART" id="SM01091">
    <property type="entry name" value="CorC_HlyC"/>
    <property type="match status" value="1"/>
</dbReference>
<dbReference type="InterPro" id="IPR002550">
    <property type="entry name" value="CNNM"/>
</dbReference>
<feature type="transmembrane region" description="Helical" evidence="11">
    <location>
        <begin position="98"/>
        <end position="119"/>
    </location>
</feature>
<dbReference type="RefSeq" id="WP_114592230.1">
    <property type="nucleotide sequence ID" value="NZ_CP031165.1"/>
</dbReference>
<feature type="domain" description="CNNM transmembrane" evidence="13">
    <location>
        <begin position="1"/>
        <end position="203"/>
    </location>
</feature>
<dbReference type="Pfam" id="PF03471">
    <property type="entry name" value="CorC_HlyC"/>
    <property type="match status" value="1"/>
</dbReference>
<dbReference type="PANTHER" id="PTHR43099">
    <property type="entry name" value="UPF0053 PROTEIN YRKA"/>
    <property type="match status" value="1"/>
</dbReference>
<keyword evidence="15" id="KW-1185">Reference proteome</keyword>
<evidence type="ECO:0000256" key="3">
    <source>
        <dbReference type="ARBA" id="ARBA00022475"/>
    </source>
</evidence>
<reference evidence="14 15" key="1">
    <citation type="submission" date="2018-09" db="EMBL/GenBank/DDBJ databases">
        <title>Complete genome sequence of Euzebya sp. DY32-46 isolated from seawater of Pacific Ocean.</title>
        <authorList>
            <person name="Xu L."/>
            <person name="Wu Y.-H."/>
            <person name="Xu X.-W."/>
        </authorList>
    </citation>
    <scope>NUCLEOTIDE SEQUENCE [LARGE SCALE GENOMIC DNA]</scope>
    <source>
        <strain evidence="14 15">DY32-46</strain>
    </source>
</reference>
<keyword evidence="7 9" id="KW-0129">CBS domain</keyword>
<sequence length="441" mass="47046">MTGPTGAIVAIVLLAVNGAFVAAEFALLAVRRSRIQQLADADDARATAALKGLKELSVTLAGAQLGITMASLGLGYVAEPLVAGFFEHLLAESTPLPEPAAVTIGFAIGLSIVVFLHMVVGEMAPKSWAIADAERSSLLLARPFLLFVSIFRPVILLLNGMANALVRAVGVEPQEELAVAHAPSDLLMVLRESYNEGTIAGEDHELLSRALELSGLDAESIMIPRREVVAVAATATAAEVMAVASATGRSRLPVHGGDLDQVLGVLTVKDLVLRPDRFGPETPAARLARPAMVVPESRPIEDLLLDMRQQRQHIAMVADEYGSVSGLVSLEDVIEELIGEFDDETDRLSRRLRRRPDGRLVVAGNLRAHELAEQTGLELPDGPWETLAGFIEHRTGNVPQVGATASLGGVRLTVTTVDRFRIIEVELRPAKPTGATTPERQ</sequence>
<feature type="transmembrane region" description="Helical" evidence="11">
    <location>
        <begin position="139"/>
        <end position="158"/>
    </location>
</feature>
<evidence type="ECO:0000256" key="8">
    <source>
        <dbReference type="ARBA" id="ARBA00023136"/>
    </source>
</evidence>
<name>A0A346XZZ0_9ACTN</name>
<feature type="domain" description="CBS" evidence="12">
    <location>
        <begin position="287"/>
        <end position="344"/>
    </location>
</feature>
<dbReference type="InterPro" id="IPR005170">
    <property type="entry name" value="Transptr-assoc_dom"/>
</dbReference>
<dbReference type="GO" id="GO:0005886">
    <property type="term" value="C:plasma membrane"/>
    <property type="evidence" value="ECO:0007669"/>
    <property type="project" value="UniProtKB-SubCell"/>
</dbReference>
<dbReference type="CDD" id="cd04590">
    <property type="entry name" value="CBS_pair_CorC_HlyC_assoc"/>
    <property type="match status" value="1"/>
</dbReference>
<keyword evidence="5" id="KW-0677">Repeat</keyword>
<dbReference type="Proteomes" id="UP000264006">
    <property type="component" value="Chromosome"/>
</dbReference>
<accession>A0A346XZZ0</accession>
<dbReference type="SUPFAM" id="SSF56176">
    <property type="entry name" value="FAD-binding/transporter-associated domain-like"/>
    <property type="match status" value="1"/>
</dbReference>
<dbReference type="Pfam" id="PF01595">
    <property type="entry name" value="CNNM"/>
    <property type="match status" value="1"/>
</dbReference>
<dbReference type="PROSITE" id="PS51371">
    <property type="entry name" value="CBS"/>
    <property type="match status" value="2"/>
</dbReference>
<feature type="transmembrane region" description="Helical" evidence="11">
    <location>
        <begin position="6"/>
        <end position="30"/>
    </location>
</feature>
<dbReference type="InterPro" id="IPR051676">
    <property type="entry name" value="UPF0053_domain"/>
</dbReference>
<dbReference type="FunFam" id="3.10.580.10:FF:000002">
    <property type="entry name" value="Magnesium/cobalt efflux protein CorC"/>
    <property type="match status" value="1"/>
</dbReference>
<gene>
    <name evidence="14" type="ORF">DVS28_a3111</name>
</gene>
<dbReference type="Gene3D" id="3.30.465.10">
    <property type="match status" value="1"/>
</dbReference>
<dbReference type="EMBL" id="CP031165">
    <property type="protein sequence ID" value="AXV07787.1"/>
    <property type="molecule type" value="Genomic_DNA"/>
</dbReference>
<dbReference type="OrthoDB" id="110231at2"/>
<evidence type="ECO:0000256" key="9">
    <source>
        <dbReference type="PROSITE-ProRule" id="PRU00703"/>
    </source>
</evidence>
<evidence type="ECO:0000256" key="2">
    <source>
        <dbReference type="ARBA" id="ARBA00006337"/>
    </source>
</evidence>
<comment type="similarity">
    <text evidence="2">Belongs to the UPF0053 family.</text>
</comment>
<dbReference type="InterPro" id="IPR044751">
    <property type="entry name" value="Ion_transp-like_CBS"/>
</dbReference>
<dbReference type="PROSITE" id="PS51846">
    <property type="entry name" value="CNNM"/>
    <property type="match status" value="1"/>
</dbReference>